<protein>
    <submittedName>
        <fullName evidence="1">Uncharacterized protein</fullName>
    </submittedName>
</protein>
<name>A0A498K9R2_MALDO</name>
<dbReference type="AlphaFoldDB" id="A0A498K9R2"/>
<sequence length="60" mass="6733">SLKTRLLVLQSSRIVGAGFGHEYKYAKLAPDYIGQVLKVDIRLNRKCSSTVKMLNSKSHL</sequence>
<proteinExistence type="predicted"/>
<dbReference type="Proteomes" id="UP000290289">
    <property type="component" value="Chromosome 3"/>
</dbReference>
<accession>A0A498K9R2</accession>
<feature type="non-terminal residue" evidence="1">
    <location>
        <position position="1"/>
    </location>
</feature>
<dbReference type="EMBL" id="RDQH01000329">
    <property type="protein sequence ID" value="RXI04188.1"/>
    <property type="molecule type" value="Genomic_DNA"/>
</dbReference>
<evidence type="ECO:0000313" key="2">
    <source>
        <dbReference type="Proteomes" id="UP000290289"/>
    </source>
</evidence>
<keyword evidence="2" id="KW-1185">Reference proteome</keyword>
<organism evidence="1 2">
    <name type="scientific">Malus domestica</name>
    <name type="common">Apple</name>
    <name type="synonym">Pyrus malus</name>
    <dbReference type="NCBI Taxonomy" id="3750"/>
    <lineage>
        <taxon>Eukaryota</taxon>
        <taxon>Viridiplantae</taxon>
        <taxon>Streptophyta</taxon>
        <taxon>Embryophyta</taxon>
        <taxon>Tracheophyta</taxon>
        <taxon>Spermatophyta</taxon>
        <taxon>Magnoliopsida</taxon>
        <taxon>eudicotyledons</taxon>
        <taxon>Gunneridae</taxon>
        <taxon>Pentapetalae</taxon>
        <taxon>rosids</taxon>
        <taxon>fabids</taxon>
        <taxon>Rosales</taxon>
        <taxon>Rosaceae</taxon>
        <taxon>Amygdaloideae</taxon>
        <taxon>Maleae</taxon>
        <taxon>Malus</taxon>
    </lineage>
</organism>
<gene>
    <name evidence="1" type="ORF">DVH24_038462</name>
</gene>
<comment type="caution">
    <text evidence="1">The sequence shown here is derived from an EMBL/GenBank/DDBJ whole genome shotgun (WGS) entry which is preliminary data.</text>
</comment>
<reference evidence="1 2" key="1">
    <citation type="submission" date="2018-10" db="EMBL/GenBank/DDBJ databases">
        <title>A high-quality apple genome assembly.</title>
        <authorList>
            <person name="Hu J."/>
        </authorList>
    </citation>
    <scope>NUCLEOTIDE SEQUENCE [LARGE SCALE GENOMIC DNA]</scope>
    <source>
        <strain evidence="2">cv. HFTH1</strain>
        <tissue evidence="1">Young leaf</tissue>
    </source>
</reference>
<evidence type="ECO:0000313" key="1">
    <source>
        <dbReference type="EMBL" id="RXI04188.1"/>
    </source>
</evidence>